<accession>A0ABW4GDR4</accession>
<reference evidence="3" key="1">
    <citation type="journal article" date="2019" name="Int. J. Syst. Evol. Microbiol.">
        <title>The Global Catalogue of Microorganisms (GCM) 10K type strain sequencing project: providing services to taxonomists for standard genome sequencing and annotation.</title>
        <authorList>
            <consortium name="The Broad Institute Genomics Platform"/>
            <consortium name="The Broad Institute Genome Sequencing Center for Infectious Disease"/>
            <person name="Wu L."/>
            <person name="Ma J."/>
        </authorList>
    </citation>
    <scope>NUCLEOTIDE SEQUENCE [LARGE SCALE GENOMIC DNA]</scope>
    <source>
        <strain evidence="3">CGMCC 1.15399</strain>
    </source>
</reference>
<keyword evidence="1" id="KW-0812">Transmembrane</keyword>
<dbReference type="RefSeq" id="WP_219532378.1">
    <property type="nucleotide sequence ID" value="NZ_JAHKRM010000014.1"/>
</dbReference>
<proteinExistence type="predicted"/>
<dbReference type="Proteomes" id="UP001597097">
    <property type="component" value="Unassembled WGS sequence"/>
</dbReference>
<dbReference type="PANTHER" id="PTHR37314">
    <property type="entry name" value="SLR0142 PROTEIN"/>
    <property type="match status" value="1"/>
</dbReference>
<keyword evidence="1" id="KW-1133">Transmembrane helix</keyword>
<feature type="transmembrane region" description="Helical" evidence="1">
    <location>
        <begin position="184"/>
        <end position="202"/>
    </location>
</feature>
<feature type="transmembrane region" description="Helical" evidence="1">
    <location>
        <begin position="54"/>
        <end position="75"/>
    </location>
</feature>
<keyword evidence="3" id="KW-1185">Reference proteome</keyword>
<dbReference type="EMBL" id="JBHUCM010000020">
    <property type="protein sequence ID" value="MFD1540938.1"/>
    <property type="molecule type" value="Genomic_DNA"/>
</dbReference>
<dbReference type="InterPro" id="IPR010699">
    <property type="entry name" value="DUF1275"/>
</dbReference>
<name>A0ABW4GDR4_9ACTN</name>
<dbReference type="PANTHER" id="PTHR37314:SF4">
    <property type="entry name" value="UPF0700 TRANSMEMBRANE PROTEIN YOAK"/>
    <property type="match status" value="1"/>
</dbReference>
<sequence length="206" mass="20857">MPASNRLPVLSLALASGAMDAFTFLALGRVFTSNMTGNLVLLGVSAGHGRFSEALGSLVALTAFVCGLVATFRFTVSTTGWTARTRLALGAELGLLIALALAWALSGPRLPMIATAALAMGIQSAITHRLHTFIGSTTFITGALTSSISRHLTPGTGPPHLPELVAVLLALTLGAAAATVTLHLLPAAAPVIALLGAALALISSTR</sequence>
<feature type="transmembrane region" description="Helical" evidence="1">
    <location>
        <begin position="87"/>
        <end position="106"/>
    </location>
</feature>
<gene>
    <name evidence="2" type="ORF">ACFSJ0_28040</name>
</gene>
<evidence type="ECO:0000313" key="2">
    <source>
        <dbReference type="EMBL" id="MFD1540938.1"/>
    </source>
</evidence>
<comment type="caution">
    <text evidence="2">The sequence shown here is derived from an EMBL/GenBank/DDBJ whole genome shotgun (WGS) entry which is preliminary data.</text>
</comment>
<keyword evidence="1" id="KW-0472">Membrane</keyword>
<evidence type="ECO:0000313" key="3">
    <source>
        <dbReference type="Proteomes" id="UP001597097"/>
    </source>
</evidence>
<evidence type="ECO:0000256" key="1">
    <source>
        <dbReference type="SAM" id="Phobius"/>
    </source>
</evidence>
<protein>
    <submittedName>
        <fullName evidence="2">YoaK family protein</fullName>
    </submittedName>
</protein>
<dbReference type="Pfam" id="PF06912">
    <property type="entry name" value="DUF1275"/>
    <property type="match status" value="1"/>
</dbReference>
<organism evidence="2 3">
    <name type="scientific">Nonomuraea guangzhouensis</name>
    <dbReference type="NCBI Taxonomy" id="1291555"/>
    <lineage>
        <taxon>Bacteria</taxon>
        <taxon>Bacillati</taxon>
        <taxon>Actinomycetota</taxon>
        <taxon>Actinomycetes</taxon>
        <taxon>Streptosporangiales</taxon>
        <taxon>Streptosporangiaceae</taxon>
        <taxon>Nonomuraea</taxon>
    </lineage>
</organism>